<evidence type="ECO:0000313" key="1">
    <source>
        <dbReference type="EMBL" id="CAJ74269.1"/>
    </source>
</evidence>
<reference evidence="1" key="1">
    <citation type="journal article" date="2006" name="Nature">
        <title>Deciphering the evolution and metabolism of an anammox bacterium from a community genome.</title>
        <authorList>
            <person name="Strous M."/>
            <person name="Pelletier E."/>
            <person name="Mangenot S."/>
            <person name="Rattei T."/>
            <person name="Lehner A."/>
            <person name="Taylor M.W."/>
            <person name="Horn M."/>
            <person name="Daims H."/>
            <person name="Bartol-Mavel D."/>
            <person name="Wincker P."/>
            <person name="Barbe V."/>
            <person name="Fonknechten N."/>
            <person name="Vallenet D."/>
            <person name="Segurens B."/>
            <person name="Schenowitz-Truong C."/>
            <person name="Medigue C."/>
            <person name="Collingro A."/>
            <person name="Snel B."/>
            <person name="Dutilh B.E."/>
            <person name="OpDenCamp H.J.M."/>
            <person name="vanDerDrift C."/>
            <person name="Cirpus I."/>
            <person name="vanDePas-Schoonen K.T."/>
            <person name="Harhangi H.R."/>
            <person name="vanNiftrik L."/>
            <person name="Schmid M."/>
            <person name="Keltjens J."/>
            <person name="vanDeVossenberg J."/>
            <person name="Kartal B."/>
            <person name="Meier H."/>
            <person name="Frishman D."/>
            <person name="Huynen M.A."/>
            <person name="Mewes H."/>
            <person name="Weissenbach J."/>
            <person name="Jetten M.S.M."/>
            <person name="Wagner M."/>
            <person name="LePaslier D."/>
        </authorList>
    </citation>
    <scope>NUCLEOTIDE SEQUENCE</scope>
</reference>
<reference evidence="1" key="2">
    <citation type="submission" date="2006-01" db="EMBL/GenBank/DDBJ databases">
        <authorList>
            <person name="Genoscope"/>
        </authorList>
    </citation>
    <scope>NUCLEOTIDE SEQUENCE</scope>
</reference>
<sequence length="93" mass="10764">MTSNIPFIEEMLFTRKMLPTRSFAYLLNGSENFQCNYVPKPGVHSRFFVNIVKKQGFRKMNNKIYCKGGTGIPACILHRQNACATRIDRQLVY</sequence>
<dbReference type="Proteomes" id="UP000501926">
    <property type="component" value="Chromosome"/>
</dbReference>
<evidence type="ECO:0000313" key="3">
    <source>
        <dbReference type="Proteomes" id="UP000501926"/>
    </source>
</evidence>
<evidence type="ECO:0000313" key="2">
    <source>
        <dbReference type="EMBL" id="QII11371.1"/>
    </source>
</evidence>
<accession>Q1Q2N0</accession>
<organism evidence="1">
    <name type="scientific">Kuenenia stuttgartiensis</name>
    <dbReference type="NCBI Taxonomy" id="174633"/>
    <lineage>
        <taxon>Bacteria</taxon>
        <taxon>Pseudomonadati</taxon>
        <taxon>Planctomycetota</taxon>
        <taxon>Candidatus Brocadiia</taxon>
        <taxon>Candidatus Brocadiales</taxon>
        <taxon>Candidatus Brocadiaceae</taxon>
        <taxon>Candidatus Kuenenia</taxon>
    </lineage>
</organism>
<gene>
    <name evidence="2" type="ORF">KsCSTR_19910</name>
    <name evidence="1" type="ORF">kuste3506</name>
</gene>
<dbReference type="EMBL" id="CP049055">
    <property type="protein sequence ID" value="QII11371.1"/>
    <property type="molecule type" value="Genomic_DNA"/>
</dbReference>
<name>Q1Q2N0_KUEST</name>
<dbReference type="EMBL" id="CT573071">
    <property type="protein sequence ID" value="CAJ74269.1"/>
    <property type="molecule type" value="Genomic_DNA"/>
</dbReference>
<dbReference type="AlphaFoldDB" id="Q1Q2N0"/>
<proteinExistence type="predicted"/>
<protein>
    <submittedName>
        <fullName evidence="1">Uncharacterized protein</fullName>
    </submittedName>
</protein>
<reference evidence="2 3" key="3">
    <citation type="submission" date="2020-02" db="EMBL/GenBank/DDBJ databases">
        <title>Newly sequenced genome of strain CSTR1 showed variability in Candidatus Kuenenia stuttgartiensis genomes.</title>
        <authorList>
            <person name="Ding C."/>
            <person name="Adrian L."/>
        </authorList>
    </citation>
    <scope>NUCLEOTIDE SEQUENCE [LARGE SCALE GENOMIC DNA]</scope>
    <source>
        <strain evidence="2 3">CSTR1</strain>
    </source>
</reference>